<dbReference type="InterPro" id="IPR030854">
    <property type="entry name" value="RNase_J_bac"/>
</dbReference>
<evidence type="ECO:0000313" key="12">
    <source>
        <dbReference type="EMBL" id="KKS47112.1"/>
    </source>
</evidence>
<dbReference type="STRING" id="1618756.UV12_C0011G0022"/>
<dbReference type="NCBIfam" id="TIGR00649">
    <property type="entry name" value="MG423"/>
    <property type="match status" value="1"/>
</dbReference>
<dbReference type="PANTHER" id="PTHR43694">
    <property type="entry name" value="RIBONUCLEASE J"/>
    <property type="match status" value="1"/>
</dbReference>
<dbReference type="GO" id="GO:0006364">
    <property type="term" value="P:rRNA processing"/>
    <property type="evidence" value="ECO:0007669"/>
    <property type="project" value="UniProtKB-UniRule"/>
</dbReference>
<dbReference type="InterPro" id="IPR041636">
    <property type="entry name" value="RNase_J_C"/>
</dbReference>
<reference evidence="12 13" key="1">
    <citation type="journal article" date="2015" name="Nature">
        <title>rRNA introns, odd ribosomes, and small enigmatic genomes across a large radiation of phyla.</title>
        <authorList>
            <person name="Brown C.T."/>
            <person name="Hug L.A."/>
            <person name="Thomas B.C."/>
            <person name="Sharon I."/>
            <person name="Castelle C.J."/>
            <person name="Singh A."/>
            <person name="Wilkins M.J."/>
            <person name="Williams K.H."/>
            <person name="Banfield J.F."/>
        </authorList>
    </citation>
    <scope>NUCLEOTIDE SEQUENCE [LARGE SCALE GENOMIC DNA]</scope>
</reference>
<feature type="compositionally biased region" description="Basic and acidic residues" evidence="10">
    <location>
        <begin position="1"/>
        <end position="10"/>
    </location>
</feature>
<dbReference type="EMBL" id="LCDG01000011">
    <property type="protein sequence ID" value="KKS47112.1"/>
    <property type="molecule type" value="Genomic_DNA"/>
</dbReference>
<dbReference type="Gene3D" id="3.40.50.10710">
    <property type="entry name" value="Metallo-hydrolase/oxidoreductase"/>
    <property type="match status" value="1"/>
</dbReference>
<evidence type="ECO:0000259" key="11">
    <source>
        <dbReference type="SMART" id="SM00849"/>
    </source>
</evidence>
<dbReference type="GO" id="GO:0003723">
    <property type="term" value="F:RNA binding"/>
    <property type="evidence" value="ECO:0007669"/>
    <property type="project" value="UniProtKB-UniRule"/>
</dbReference>
<comment type="similarity">
    <text evidence="9">Belongs to the metallo-beta-lactamase superfamily. RNA-metabolizing metallo-beta-lactamase-like family. Bacterial RNase J subfamily.</text>
</comment>
<dbReference type="EC" id="3.1.-.-" evidence="9"/>
<evidence type="ECO:0000256" key="2">
    <source>
        <dbReference type="ARBA" id="ARBA00022722"/>
    </source>
</evidence>
<dbReference type="GO" id="GO:0004534">
    <property type="term" value="F:5'-3' RNA exonuclease activity"/>
    <property type="evidence" value="ECO:0007669"/>
    <property type="project" value="UniProtKB-UniRule"/>
</dbReference>
<evidence type="ECO:0000256" key="10">
    <source>
        <dbReference type="SAM" id="MobiDB-lite"/>
    </source>
</evidence>
<gene>
    <name evidence="9" type="primary">rnj</name>
    <name evidence="12" type="ORF">UV12_C0011G0022</name>
</gene>
<dbReference type="GO" id="GO:0004521">
    <property type="term" value="F:RNA endonuclease activity"/>
    <property type="evidence" value="ECO:0007669"/>
    <property type="project" value="UniProtKB-UniRule"/>
</dbReference>
<dbReference type="Proteomes" id="UP000034704">
    <property type="component" value="Unassembled WGS sequence"/>
</dbReference>
<keyword evidence="2 9" id="KW-0540">Nuclease</keyword>
<dbReference type="PATRIC" id="fig|1618756.3.peg.658"/>
<keyword evidence="6" id="KW-0862">Zinc</keyword>
<keyword evidence="1 9" id="KW-0963">Cytoplasm</keyword>
<feature type="compositionally biased region" description="Polar residues" evidence="10">
    <location>
        <begin position="55"/>
        <end position="75"/>
    </location>
</feature>
<comment type="subunit">
    <text evidence="9">Homodimer, may be a subunit of the RNA degradosome.</text>
</comment>
<feature type="domain" description="Metallo-beta-lactamase" evidence="11">
    <location>
        <begin position="149"/>
        <end position="346"/>
    </location>
</feature>
<dbReference type="SMART" id="SM00849">
    <property type="entry name" value="Lactamase_B"/>
    <property type="match status" value="1"/>
</dbReference>
<keyword evidence="9" id="KW-0698">rRNA processing</keyword>
<evidence type="ECO:0000256" key="1">
    <source>
        <dbReference type="ARBA" id="ARBA00022490"/>
    </source>
</evidence>
<dbReference type="InterPro" id="IPR042173">
    <property type="entry name" value="RNase_J_2"/>
</dbReference>
<evidence type="ECO:0000256" key="3">
    <source>
        <dbReference type="ARBA" id="ARBA00022723"/>
    </source>
</evidence>
<comment type="subcellular location">
    <subcellularLocation>
        <location evidence="9">Cytoplasm</location>
    </subcellularLocation>
</comment>
<comment type="function">
    <text evidence="9">An RNase that has 5'-3' exonuclease and possibly endonuclease activity. Involved in maturation of rRNA and in some organisms also mRNA maturation and/or decay.</text>
</comment>
<feature type="compositionally biased region" description="Basic and acidic residues" evidence="10">
    <location>
        <begin position="105"/>
        <end position="114"/>
    </location>
</feature>
<evidence type="ECO:0000256" key="8">
    <source>
        <dbReference type="ARBA" id="ARBA00022884"/>
    </source>
</evidence>
<dbReference type="Gene3D" id="3.60.15.10">
    <property type="entry name" value="Ribonuclease Z/Hydroxyacylglutathione hydrolase-like"/>
    <property type="match status" value="1"/>
</dbReference>
<dbReference type="InterPro" id="IPR004613">
    <property type="entry name" value="RNase_J"/>
</dbReference>
<evidence type="ECO:0000313" key="13">
    <source>
        <dbReference type="Proteomes" id="UP000034704"/>
    </source>
</evidence>
<evidence type="ECO:0000256" key="7">
    <source>
        <dbReference type="ARBA" id="ARBA00022839"/>
    </source>
</evidence>
<dbReference type="InterPro" id="IPR001279">
    <property type="entry name" value="Metallo-B-lactamas"/>
</dbReference>
<name>A0A0G0ZEK0_9BACT</name>
<proteinExistence type="inferred from homology"/>
<dbReference type="PANTHER" id="PTHR43694:SF1">
    <property type="entry name" value="RIBONUCLEASE J"/>
    <property type="match status" value="1"/>
</dbReference>
<dbReference type="SUPFAM" id="SSF56281">
    <property type="entry name" value="Metallo-hydrolase/oxidoreductase"/>
    <property type="match status" value="1"/>
</dbReference>
<comment type="caution">
    <text evidence="9">Lacks conserved residue(s) required for the propagation of feature annotation.</text>
</comment>
<sequence length="690" mass="76729">MTDEQPKKVEASTPSGDNKGGYSARRFPRKDSNARGPRSAVTRSANRGNYRGGQRPQQPGSAATASNVTRAQGQTQGSGAGFRGARGNRPGGETQRTSTRIKHSTSREKADSRRMMAPYPSKDADNVIIPPLKDGDIRVIALGGVEEIGRNMTMVEYKDSIVIIDAGLQFREENTPGVDYILANTKYLEDRKHKVKAVMITHGHLDHTGGIPYLMGKIGNPPLYTRNLTALMIGKRQEEFSHLPPLDLRIIEKNDRITIGDFKVRFFAVTHTIPDAMGIILETPYGNIIHTGDLKLDHVDGVPTMEEEDEFDNIKKNGPTLLLMADSTNVERPGYSFPERTVLKNIEDIIRNTEGRIIVATFASLLERLVKIIDVAEILGKKIVLDGRSMKNNVDIARQSGLLKAKLETFIPIEDMDKYPPDRVILLVTGAQGDEFASLMRAANKAHKYLKINKRDTILLSSSTVPGNERSVQKLKDNLSRQGAHLIHYENAKVHSSGHAHHDESLWIHRRLAPKFFIPVHGYHYMLRCHADIAREAGLPDENILIPDNGMIIEIQEEGKKIVSLKECAPKGLVLVDGFSVGDMQEVVLRDRQMLSQDGIFVVITTLDVATGKVTKSPDVISRGFVYLRESQDLLRNARFLAKKTVEDMVGGSKQIDFDYVKDHVTDAVARLLFQETAKRPIVIPVILSV</sequence>
<organism evidence="12 13">
    <name type="scientific">Candidatus Nomurabacteria bacterium GW2011_GWC2_42_20</name>
    <dbReference type="NCBI Taxonomy" id="1618756"/>
    <lineage>
        <taxon>Bacteria</taxon>
        <taxon>Candidatus Nomuraibacteriota</taxon>
    </lineage>
</organism>
<accession>A0A0G0ZEK0</accession>
<keyword evidence="7 9" id="KW-0269">Exonuclease</keyword>
<dbReference type="Pfam" id="PF22505">
    <property type="entry name" value="RNase_J_b_CASP"/>
    <property type="match status" value="1"/>
</dbReference>
<dbReference type="InterPro" id="IPR055132">
    <property type="entry name" value="RNase_J_b_CASP"/>
</dbReference>
<dbReference type="GO" id="GO:0008270">
    <property type="term" value="F:zinc ion binding"/>
    <property type="evidence" value="ECO:0007669"/>
    <property type="project" value="InterPro"/>
</dbReference>
<dbReference type="Pfam" id="PF00753">
    <property type="entry name" value="Lactamase_B"/>
    <property type="match status" value="1"/>
</dbReference>
<dbReference type="InterPro" id="IPR011108">
    <property type="entry name" value="RMMBL"/>
</dbReference>
<evidence type="ECO:0000256" key="6">
    <source>
        <dbReference type="ARBA" id="ARBA00022833"/>
    </source>
</evidence>
<comment type="caution">
    <text evidence="12">The sequence shown here is derived from an EMBL/GenBank/DDBJ whole genome shotgun (WGS) entry which is preliminary data.</text>
</comment>
<dbReference type="HAMAP" id="MF_01491">
    <property type="entry name" value="RNase_J_bact"/>
    <property type="match status" value="1"/>
</dbReference>
<dbReference type="CDD" id="cd07714">
    <property type="entry name" value="RNaseJ_MBL-fold"/>
    <property type="match status" value="1"/>
</dbReference>
<feature type="region of interest" description="Disordered" evidence="10">
    <location>
        <begin position="1"/>
        <end position="122"/>
    </location>
</feature>
<keyword evidence="5 9" id="KW-0378">Hydrolase</keyword>
<evidence type="ECO:0000256" key="4">
    <source>
        <dbReference type="ARBA" id="ARBA00022759"/>
    </source>
</evidence>
<dbReference type="AlphaFoldDB" id="A0A0G0ZEK0"/>
<dbReference type="Gene3D" id="3.10.20.580">
    <property type="match status" value="1"/>
</dbReference>
<evidence type="ECO:0000256" key="5">
    <source>
        <dbReference type="ARBA" id="ARBA00022801"/>
    </source>
</evidence>
<keyword evidence="4 9" id="KW-0255">Endonuclease</keyword>
<dbReference type="InterPro" id="IPR036866">
    <property type="entry name" value="RibonucZ/Hydroxyglut_hydro"/>
</dbReference>
<dbReference type="GO" id="GO:0005737">
    <property type="term" value="C:cytoplasm"/>
    <property type="evidence" value="ECO:0007669"/>
    <property type="project" value="UniProtKB-SubCell"/>
</dbReference>
<protein>
    <recommendedName>
        <fullName evidence="9">Ribonuclease J</fullName>
        <shortName evidence="9">RNase J</shortName>
        <ecNumber evidence="9">3.1.-.-</ecNumber>
    </recommendedName>
</protein>
<dbReference type="Pfam" id="PF17770">
    <property type="entry name" value="RNase_J_C"/>
    <property type="match status" value="1"/>
</dbReference>
<keyword evidence="3" id="KW-0479">Metal-binding</keyword>
<dbReference type="Pfam" id="PF07521">
    <property type="entry name" value="RMMBL"/>
    <property type="match status" value="1"/>
</dbReference>
<keyword evidence="8 9" id="KW-0694">RNA-binding</keyword>
<evidence type="ECO:0000256" key="9">
    <source>
        <dbReference type="HAMAP-Rule" id="MF_01491"/>
    </source>
</evidence>